<proteinExistence type="predicted"/>
<accession>A0AAW1EB97</accession>
<protein>
    <submittedName>
        <fullName evidence="3">Uncharacterized protein</fullName>
    </submittedName>
</protein>
<keyword evidence="2" id="KW-0812">Transmembrane</keyword>
<feature type="transmembrane region" description="Helical" evidence="2">
    <location>
        <begin position="34"/>
        <end position="60"/>
    </location>
</feature>
<dbReference type="EMBL" id="JBCEZU010000434">
    <property type="protein sequence ID" value="KAK9519949.1"/>
    <property type="molecule type" value="Genomic_DNA"/>
</dbReference>
<dbReference type="AlphaFoldDB" id="A0AAW1EB97"/>
<feature type="compositionally biased region" description="Basic and acidic residues" evidence="1">
    <location>
        <begin position="93"/>
        <end position="108"/>
    </location>
</feature>
<comment type="caution">
    <text evidence="3">The sequence shown here is derived from an EMBL/GenBank/DDBJ whole genome shotgun (WGS) entry which is preliminary data.</text>
</comment>
<keyword evidence="2" id="KW-1133">Transmembrane helix</keyword>
<evidence type="ECO:0000313" key="4">
    <source>
        <dbReference type="Proteomes" id="UP001488805"/>
    </source>
</evidence>
<evidence type="ECO:0000256" key="2">
    <source>
        <dbReference type="SAM" id="Phobius"/>
    </source>
</evidence>
<organism evidence="3 4">
    <name type="scientific">Zoarces viviparus</name>
    <name type="common">Viviparous eelpout</name>
    <name type="synonym">Blennius viviparus</name>
    <dbReference type="NCBI Taxonomy" id="48416"/>
    <lineage>
        <taxon>Eukaryota</taxon>
        <taxon>Metazoa</taxon>
        <taxon>Chordata</taxon>
        <taxon>Craniata</taxon>
        <taxon>Vertebrata</taxon>
        <taxon>Euteleostomi</taxon>
        <taxon>Actinopterygii</taxon>
        <taxon>Neopterygii</taxon>
        <taxon>Teleostei</taxon>
        <taxon>Neoteleostei</taxon>
        <taxon>Acanthomorphata</taxon>
        <taxon>Eupercaria</taxon>
        <taxon>Perciformes</taxon>
        <taxon>Cottioidei</taxon>
        <taxon>Zoarcales</taxon>
        <taxon>Zoarcidae</taxon>
        <taxon>Zoarcinae</taxon>
        <taxon>Zoarces</taxon>
    </lineage>
</organism>
<dbReference type="Proteomes" id="UP001488805">
    <property type="component" value="Unassembled WGS sequence"/>
</dbReference>
<evidence type="ECO:0000256" key="1">
    <source>
        <dbReference type="SAM" id="MobiDB-lite"/>
    </source>
</evidence>
<gene>
    <name evidence="3" type="ORF">VZT92_022640</name>
</gene>
<evidence type="ECO:0000313" key="3">
    <source>
        <dbReference type="EMBL" id="KAK9519949.1"/>
    </source>
</evidence>
<keyword evidence="4" id="KW-1185">Reference proteome</keyword>
<keyword evidence="2" id="KW-0472">Membrane</keyword>
<feature type="region of interest" description="Disordered" evidence="1">
    <location>
        <begin position="72"/>
        <end position="108"/>
    </location>
</feature>
<name>A0AAW1EB97_ZOAVI</name>
<reference evidence="3 4" key="1">
    <citation type="journal article" date="2024" name="Genome Biol. Evol.">
        <title>Chromosome-level genome assembly of the viviparous eelpout Zoarces viviparus.</title>
        <authorList>
            <person name="Fuhrmann N."/>
            <person name="Brasseur M.V."/>
            <person name="Bakowski C.E."/>
            <person name="Podsiadlowski L."/>
            <person name="Prost S."/>
            <person name="Krehenwinkel H."/>
            <person name="Mayer C."/>
        </authorList>
    </citation>
    <scope>NUCLEOTIDE SEQUENCE [LARGE SCALE GENOMIC DNA]</scope>
    <source>
        <strain evidence="3">NO-MEL_2022_Ind0_liver</strain>
    </source>
</reference>
<sequence>MMAVAALAYIVVMTMAMQKRGRGRWLHKIGAIGLWGLGWGVTVAIYWTGSESSIAIAAWLMMYEPLFPRKDGPASPGQTSPAMVLTSPWLHSLAERRSTKRSNTERGP</sequence>